<dbReference type="AlphaFoldDB" id="A0A0P7BLL8"/>
<evidence type="ECO:0000313" key="1">
    <source>
        <dbReference type="EMBL" id="KPM41466.1"/>
    </source>
</evidence>
<keyword evidence="2" id="KW-1185">Reference proteome</keyword>
<evidence type="ECO:0000313" key="2">
    <source>
        <dbReference type="Proteomes" id="UP000050424"/>
    </source>
</evidence>
<dbReference type="EMBL" id="LKCW01000064">
    <property type="protein sequence ID" value="KPM41466.1"/>
    <property type="molecule type" value="Genomic_DNA"/>
</dbReference>
<gene>
    <name evidence="1" type="ORF">AK830_g5078</name>
</gene>
<protein>
    <submittedName>
        <fullName evidence="1">Uncharacterized protein</fullName>
    </submittedName>
</protein>
<dbReference type="Proteomes" id="UP000050424">
    <property type="component" value="Unassembled WGS sequence"/>
</dbReference>
<dbReference type="OrthoDB" id="4868686at2759"/>
<accession>A0A0P7BLL8</accession>
<sequence length="187" mass="21229">MTFAWLHLIKIPRGSQLARTEVCFSGAPGLVLRERILSQDVLIPPFLGYTLFLAGLVFLNQLYTEKDASILDEHVEHLKTVFMALSAMREFYAPAHLWVQTLFQVHALERLPELSVVLNERFFARFPARWNGLQEPPYCPLDAGQVDTVTRPAATCISADYGTMSLLDPLLEREFQENVQSGRGQEH</sequence>
<reference evidence="1 2" key="1">
    <citation type="submission" date="2015-09" db="EMBL/GenBank/DDBJ databases">
        <title>Draft genome of a European isolate of the apple canker pathogen Neonectria ditissima.</title>
        <authorList>
            <person name="Gomez-Cortecero A."/>
            <person name="Harrison R.J."/>
            <person name="Armitage A.D."/>
        </authorList>
    </citation>
    <scope>NUCLEOTIDE SEQUENCE [LARGE SCALE GENOMIC DNA]</scope>
    <source>
        <strain evidence="1 2">R09/05</strain>
    </source>
</reference>
<comment type="caution">
    <text evidence="1">The sequence shown here is derived from an EMBL/GenBank/DDBJ whole genome shotgun (WGS) entry which is preliminary data.</text>
</comment>
<name>A0A0P7BLL8_9HYPO</name>
<organism evidence="1 2">
    <name type="scientific">Neonectria ditissima</name>
    <dbReference type="NCBI Taxonomy" id="78410"/>
    <lineage>
        <taxon>Eukaryota</taxon>
        <taxon>Fungi</taxon>
        <taxon>Dikarya</taxon>
        <taxon>Ascomycota</taxon>
        <taxon>Pezizomycotina</taxon>
        <taxon>Sordariomycetes</taxon>
        <taxon>Hypocreomycetidae</taxon>
        <taxon>Hypocreales</taxon>
        <taxon>Nectriaceae</taxon>
        <taxon>Neonectria</taxon>
    </lineage>
</organism>
<proteinExistence type="predicted"/>